<accession>A0A6M0SVD9</accession>
<gene>
    <name evidence="1" type="ORF">EXM65_14385</name>
</gene>
<comment type="caution">
    <text evidence="1">The sequence shown here is derived from an EMBL/GenBank/DDBJ whole genome shotgun (WGS) entry which is preliminary data.</text>
</comment>
<dbReference type="AlphaFoldDB" id="A0A6M0SVD9"/>
<evidence type="ECO:0000313" key="2">
    <source>
        <dbReference type="Proteomes" id="UP000472355"/>
    </source>
</evidence>
<proteinExistence type="predicted"/>
<protein>
    <submittedName>
        <fullName evidence="1">XRE family transcriptional regulator</fullName>
    </submittedName>
</protein>
<dbReference type="Proteomes" id="UP000472355">
    <property type="component" value="Unassembled WGS sequence"/>
</dbReference>
<evidence type="ECO:0000313" key="1">
    <source>
        <dbReference type="EMBL" id="NFA43715.1"/>
    </source>
</evidence>
<name>A0A6M0SVD9_CLOBO</name>
<sequence length="69" mass="7605">MNIRSEGIKKLVEEQFGGSCNKCARSLGVSPATICRIVNGSNNAGIKVLACAVKYCEDKHIKHDKYIFF</sequence>
<organism evidence="1 2">
    <name type="scientific">Clostridium botulinum</name>
    <dbReference type="NCBI Taxonomy" id="1491"/>
    <lineage>
        <taxon>Bacteria</taxon>
        <taxon>Bacillati</taxon>
        <taxon>Bacillota</taxon>
        <taxon>Clostridia</taxon>
        <taxon>Eubacteriales</taxon>
        <taxon>Clostridiaceae</taxon>
        <taxon>Clostridium</taxon>
    </lineage>
</organism>
<dbReference type="EMBL" id="SGKU01000047">
    <property type="protein sequence ID" value="NFA43715.1"/>
    <property type="molecule type" value="Genomic_DNA"/>
</dbReference>
<reference evidence="1 2" key="1">
    <citation type="submission" date="2019-02" db="EMBL/GenBank/DDBJ databases">
        <title>Genome sequencing of Clostridium botulinum clinical isolates.</title>
        <authorList>
            <person name="Brunt J."/>
            <person name="Van Vliet A.H.M."/>
            <person name="Stringer S.C."/>
            <person name="Grant K.A."/>
            <person name="Carter A.C."/>
            <person name="Peck M.W."/>
        </authorList>
    </citation>
    <scope>NUCLEOTIDE SEQUENCE [LARGE SCALE GENOMIC DNA]</scope>
    <source>
        <strain evidence="1 2">H113700579</strain>
    </source>
</reference>
<dbReference type="RefSeq" id="WP_061307073.1">
    <property type="nucleotide sequence ID" value="NZ_JACBBU010000002.1"/>
</dbReference>